<evidence type="ECO:0000259" key="8">
    <source>
        <dbReference type="Pfam" id="PF06429"/>
    </source>
</evidence>
<keyword evidence="9" id="KW-0969">Cilium</keyword>
<comment type="similarity">
    <text evidence="2">Belongs to the flagella basal body rod proteins family.</text>
</comment>
<keyword evidence="10" id="KW-1185">Reference proteome</keyword>
<accession>A0A1G5CVN8</accession>
<evidence type="ECO:0000256" key="3">
    <source>
        <dbReference type="ARBA" id="ARBA00017941"/>
    </source>
</evidence>
<keyword evidence="4 6" id="KW-0975">Bacterial flagellum</keyword>
<evidence type="ECO:0000256" key="1">
    <source>
        <dbReference type="ARBA" id="ARBA00004117"/>
    </source>
</evidence>
<comment type="subcellular location">
    <subcellularLocation>
        <location evidence="1 6">Bacterial flagellum basal body</location>
    </subcellularLocation>
</comment>
<dbReference type="InterPro" id="IPR010930">
    <property type="entry name" value="Flg_bb/hook_C_dom"/>
</dbReference>
<keyword evidence="9" id="KW-0966">Cell projection</keyword>
<organism evidence="9 10">
    <name type="scientific">Microvirga guangxiensis</name>
    <dbReference type="NCBI Taxonomy" id="549386"/>
    <lineage>
        <taxon>Bacteria</taxon>
        <taxon>Pseudomonadati</taxon>
        <taxon>Pseudomonadota</taxon>
        <taxon>Alphaproteobacteria</taxon>
        <taxon>Hyphomicrobiales</taxon>
        <taxon>Methylobacteriaceae</taxon>
        <taxon>Microvirga</taxon>
    </lineage>
</organism>
<protein>
    <recommendedName>
        <fullName evidence="3 6">Flagellar basal-body rod protein FlgC</fullName>
    </recommendedName>
</protein>
<evidence type="ECO:0000256" key="6">
    <source>
        <dbReference type="RuleBase" id="RU362062"/>
    </source>
</evidence>
<dbReference type="InterPro" id="IPR006299">
    <property type="entry name" value="FlgC"/>
</dbReference>
<evidence type="ECO:0000313" key="10">
    <source>
        <dbReference type="Proteomes" id="UP000199569"/>
    </source>
</evidence>
<dbReference type="EMBL" id="FMVJ01000002">
    <property type="protein sequence ID" value="SCY06543.1"/>
    <property type="molecule type" value="Genomic_DNA"/>
</dbReference>
<reference evidence="9 10" key="1">
    <citation type="submission" date="2016-10" db="EMBL/GenBank/DDBJ databases">
        <authorList>
            <person name="de Groot N.N."/>
        </authorList>
    </citation>
    <scope>NUCLEOTIDE SEQUENCE [LARGE SCALE GENOMIC DNA]</scope>
    <source>
        <strain evidence="9 10">CGMCC 1.7666</strain>
    </source>
</reference>
<evidence type="ECO:0000313" key="9">
    <source>
        <dbReference type="EMBL" id="SCY06543.1"/>
    </source>
</evidence>
<dbReference type="STRING" id="549386.SAMN02927923_00687"/>
<feature type="domain" description="Flagellar basal-body/hook protein C-terminal" evidence="8">
    <location>
        <begin position="92"/>
        <end position="136"/>
    </location>
</feature>
<evidence type="ECO:0000256" key="5">
    <source>
        <dbReference type="ARBA" id="ARBA00025933"/>
    </source>
</evidence>
<evidence type="ECO:0000256" key="4">
    <source>
        <dbReference type="ARBA" id="ARBA00023143"/>
    </source>
</evidence>
<dbReference type="PANTHER" id="PTHR30435">
    <property type="entry name" value="FLAGELLAR PROTEIN"/>
    <property type="match status" value="1"/>
</dbReference>
<name>A0A1G5CVN8_9HYPH</name>
<dbReference type="Proteomes" id="UP000199569">
    <property type="component" value="Unassembled WGS sequence"/>
</dbReference>
<dbReference type="PANTHER" id="PTHR30435:SF2">
    <property type="entry name" value="FLAGELLAR BASAL-BODY ROD PROTEIN FLGC"/>
    <property type="match status" value="1"/>
</dbReference>
<dbReference type="GO" id="GO:0071978">
    <property type="term" value="P:bacterial-type flagellum-dependent swarming motility"/>
    <property type="evidence" value="ECO:0007669"/>
    <property type="project" value="TreeGrafter"/>
</dbReference>
<gene>
    <name evidence="9" type="ORF">SAMN02927923_00687</name>
</gene>
<feature type="region of interest" description="Disordered" evidence="7">
    <location>
        <begin position="74"/>
        <end position="93"/>
    </location>
</feature>
<evidence type="ECO:0000256" key="2">
    <source>
        <dbReference type="ARBA" id="ARBA00009677"/>
    </source>
</evidence>
<dbReference type="Pfam" id="PF06429">
    <property type="entry name" value="Flg_bbr_C"/>
    <property type="match status" value="1"/>
</dbReference>
<dbReference type="GO" id="GO:0030694">
    <property type="term" value="C:bacterial-type flagellum basal body, rod"/>
    <property type="evidence" value="ECO:0007669"/>
    <property type="project" value="UniProtKB-UniRule"/>
</dbReference>
<comment type="subunit">
    <text evidence="5 6">The basal body constitutes a major portion of the flagellar organelle and consists of four rings (L,P,S, and M) mounted on a central rod. The rod consists of about 26 subunits of FlgG in the distal portion, and FlgB, FlgC and FlgF are thought to build up the proximal portion of the rod with about 6 subunits each.</text>
</comment>
<keyword evidence="9" id="KW-0282">Flagellum</keyword>
<evidence type="ECO:0000256" key="7">
    <source>
        <dbReference type="SAM" id="MobiDB-lite"/>
    </source>
</evidence>
<proteinExistence type="inferred from homology"/>
<dbReference type="NCBIfam" id="TIGR01395">
    <property type="entry name" value="FlgC"/>
    <property type="match status" value="1"/>
</dbReference>
<dbReference type="AlphaFoldDB" id="A0A1G5CVN8"/>
<sequence length="139" mass="15052">MMVDPLIASAKLSSAGLEAQSARLRVISENVANAQSTGRTPGSDPYARKTITFKSELDRAMGASSVAVKEIGRDDTPFPVEYDPGNPAADENGMVKKPNVNMLIEMADMREANRSYQANLQMMKQARAMISATIDLMRG</sequence>